<evidence type="ECO:0000256" key="1">
    <source>
        <dbReference type="ARBA" id="ARBA00009437"/>
    </source>
</evidence>
<dbReference type="PRINTS" id="PR00039">
    <property type="entry name" value="HTHLYSR"/>
</dbReference>
<dbReference type="InterPro" id="IPR005119">
    <property type="entry name" value="LysR_subst-bd"/>
</dbReference>
<dbReference type="GO" id="GO:0003677">
    <property type="term" value="F:DNA binding"/>
    <property type="evidence" value="ECO:0007669"/>
    <property type="project" value="UniProtKB-KW"/>
</dbReference>
<dbReference type="Pfam" id="PF03466">
    <property type="entry name" value="LysR_substrate"/>
    <property type="match status" value="1"/>
</dbReference>
<dbReference type="Gene3D" id="3.40.190.10">
    <property type="entry name" value="Periplasmic binding protein-like II"/>
    <property type="match status" value="2"/>
</dbReference>
<dbReference type="GeneID" id="85485134"/>
<dbReference type="OrthoDB" id="3176554at2"/>
<dbReference type="GO" id="GO:0032993">
    <property type="term" value="C:protein-DNA complex"/>
    <property type="evidence" value="ECO:0007669"/>
    <property type="project" value="TreeGrafter"/>
</dbReference>
<dbReference type="RefSeq" id="WP_074921963.1">
    <property type="nucleotide sequence ID" value="NZ_FOJN01000003.1"/>
</dbReference>
<dbReference type="CDD" id="cd08414">
    <property type="entry name" value="PBP2_LTTR_aromatics_like"/>
    <property type="match status" value="1"/>
</dbReference>
<dbReference type="PANTHER" id="PTHR30346:SF17">
    <property type="entry name" value="LYSR FAMILY TRANSCRIPTIONAL REGULATOR"/>
    <property type="match status" value="1"/>
</dbReference>
<evidence type="ECO:0000313" key="8">
    <source>
        <dbReference type="Proteomes" id="UP000182054"/>
    </source>
</evidence>
<dbReference type="PROSITE" id="PS50931">
    <property type="entry name" value="HTH_LYSR"/>
    <property type="match status" value="1"/>
</dbReference>
<dbReference type="Proteomes" id="UP000182054">
    <property type="component" value="Unassembled WGS sequence"/>
</dbReference>
<keyword evidence="2" id="KW-0805">Transcription regulation</keyword>
<dbReference type="InterPro" id="IPR036390">
    <property type="entry name" value="WH_DNA-bd_sf"/>
</dbReference>
<dbReference type="SUPFAM" id="SSF53850">
    <property type="entry name" value="Periplasmic binding protein-like II"/>
    <property type="match status" value="1"/>
</dbReference>
<dbReference type="Pfam" id="PF00126">
    <property type="entry name" value="HTH_1"/>
    <property type="match status" value="1"/>
</dbReference>
<reference evidence="7 8" key="1">
    <citation type="submission" date="2016-10" db="EMBL/GenBank/DDBJ databases">
        <authorList>
            <person name="de Groot N.N."/>
        </authorList>
    </citation>
    <scope>NUCLEOTIDE SEQUENCE [LARGE SCALE GENOMIC DNA]</scope>
    <source>
        <strain evidence="7 8">DSM 44908</strain>
    </source>
</reference>
<protein>
    <submittedName>
        <fullName evidence="7">DNA-binding transcriptional regulator, LysR family</fullName>
    </submittedName>
</protein>
<dbReference type="InterPro" id="IPR000847">
    <property type="entry name" value="LysR_HTH_N"/>
</dbReference>
<dbReference type="GO" id="GO:0003700">
    <property type="term" value="F:DNA-binding transcription factor activity"/>
    <property type="evidence" value="ECO:0007669"/>
    <property type="project" value="InterPro"/>
</dbReference>
<dbReference type="PANTHER" id="PTHR30346">
    <property type="entry name" value="TRANSCRIPTIONAL DUAL REGULATOR HCAR-RELATED"/>
    <property type="match status" value="1"/>
</dbReference>
<keyword evidence="4" id="KW-0010">Activator</keyword>
<dbReference type="AlphaFoldDB" id="A0A1I0T1F8"/>
<dbReference type="SUPFAM" id="SSF46785">
    <property type="entry name" value="Winged helix' DNA-binding domain"/>
    <property type="match status" value="1"/>
</dbReference>
<evidence type="ECO:0000313" key="7">
    <source>
        <dbReference type="EMBL" id="SFA45571.1"/>
    </source>
</evidence>
<evidence type="ECO:0000256" key="4">
    <source>
        <dbReference type="ARBA" id="ARBA00023159"/>
    </source>
</evidence>
<comment type="similarity">
    <text evidence="1">Belongs to the LysR transcriptional regulatory family.</text>
</comment>
<evidence type="ECO:0000259" key="6">
    <source>
        <dbReference type="PROSITE" id="PS50931"/>
    </source>
</evidence>
<accession>A0A1I0T1F8</accession>
<evidence type="ECO:0000256" key="2">
    <source>
        <dbReference type="ARBA" id="ARBA00023015"/>
    </source>
</evidence>
<gene>
    <name evidence="7" type="ORF">SAMN05444374_103291</name>
</gene>
<dbReference type="Gene3D" id="1.10.10.10">
    <property type="entry name" value="Winged helix-like DNA-binding domain superfamily/Winged helix DNA-binding domain"/>
    <property type="match status" value="1"/>
</dbReference>
<dbReference type="EMBL" id="FOJN01000003">
    <property type="protein sequence ID" value="SFA45571.1"/>
    <property type="molecule type" value="Genomic_DNA"/>
</dbReference>
<keyword evidence="5" id="KW-0804">Transcription</keyword>
<organism evidence="7 8">
    <name type="scientific">Rhodococcoides kroppenstedtii</name>
    <dbReference type="NCBI Taxonomy" id="293050"/>
    <lineage>
        <taxon>Bacteria</taxon>
        <taxon>Bacillati</taxon>
        <taxon>Actinomycetota</taxon>
        <taxon>Actinomycetes</taxon>
        <taxon>Mycobacteriales</taxon>
        <taxon>Nocardiaceae</taxon>
        <taxon>Rhodococcoides</taxon>
    </lineage>
</organism>
<evidence type="ECO:0000256" key="3">
    <source>
        <dbReference type="ARBA" id="ARBA00023125"/>
    </source>
</evidence>
<sequence length="304" mass="31857">MDSGTPSVNLTRLAHFVAVAESGSMTAAAADLHLTQQAVSSSIRQLERELGVPVFTRAGRRVELTPAGRTLQRGAAAVLAAARELARSAVAAGSEPRRPFVVAHTPAITADEVFLAMAPVRSAYPDLPIEVHQAYPAPMTDGVLRGSYDLGLRRGVVPPAPLAGAVISYDPLHAALAADHPLAHRAEVTIAELTRYPLTVWAPPGSSFYTDYLLSVCRRAGSEPHTRVNSTQGTTPATAVVGTTSFAFVTQAPGPAVGDHVRIVPITDAPQAPVQALWLAHTTSAPRSALLDAGNAQTQNPTDR</sequence>
<proteinExistence type="inferred from homology"/>
<dbReference type="InterPro" id="IPR036388">
    <property type="entry name" value="WH-like_DNA-bd_sf"/>
</dbReference>
<feature type="domain" description="HTH lysR-type" evidence="6">
    <location>
        <begin position="8"/>
        <end position="65"/>
    </location>
</feature>
<evidence type="ECO:0000256" key="5">
    <source>
        <dbReference type="ARBA" id="ARBA00023163"/>
    </source>
</evidence>
<name>A0A1I0T1F8_9NOCA</name>
<dbReference type="FunFam" id="1.10.10.10:FF:000001">
    <property type="entry name" value="LysR family transcriptional regulator"/>
    <property type="match status" value="1"/>
</dbReference>
<keyword evidence="3 7" id="KW-0238">DNA-binding</keyword>